<dbReference type="EMBL" id="BJWL01000027">
    <property type="protein sequence ID" value="GFZ18282.1"/>
    <property type="molecule type" value="Genomic_DNA"/>
</dbReference>
<dbReference type="OrthoDB" id="1748993at2759"/>
<comment type="caution">
    <text evidence="2">The sequence shown here is derived from an EMBL/GenBank/DDBJ whole genome shotgun (WGS) entry which is preliminary data.</text>
</comment>
<sequence length="268" mass="30247">MVLAILSWEEDVDNNLQHPRGGLSGLAPTVYVCSLAQFDTVYGNNSSQFFMHLRSRLLPRPSASNPLDNRAPLMAINNQAPDLEGFYHEMHGIAEQIRIMKENNALAIAPIERNHLRTDAAVCQVYTPGEKRSLTRSESRLSSRTHDTKGEETMRRGMSPRRNAHIDTINTSTNAPITVDALIKQTKPLFTKRVMRTRVSSKFKLPTQLGVYEGKTDPMDHLDSYKNLMTLQGYSDEVMCKDFFGALKGPTRSWFRKLPPQPSTRLAT</sequence>
<feature type="region of interest" description="Disordered" evidence="1">
    <location>
        <begin position="131"/>
        <end position="157"/>
    </location>
</feature>
<accession>A0A7J0H5D8</accession>
<dbReference type="Proteomes" id="UP000585474">
    <property type="component" value="Unassembled WGS sequence"/>
</dbReference>
<proteinExistence type="predicted"/>
<dbReference type="PANTHER" id="PTHR33223">
    <property type="entry name" value="CCHC-TYPE DOMAIN-CONTAINING PROTEIN"/>
    <property type="match status" value="1"/>
</dbReference>
<dbReference type="PANTHER" id="PTHR33223:SF10">
    <property type="entry name" value="AMINOTRANSFERASE-LIKE PLANT MOBILE DOMAIN-CONTAINING PROTEIN"/>
    <property type="match status" value="1"/>
</dbReference>
<organism evidence="2 3">
    <name type="scientific">Actinidia rufa</name>
    <dbReference type="NCBI Taxonomy" id="165716"/>
    <lineage>
        <taxon>Eukaryota</taxon>
        <taxon>Viridiplantae</taxon>
        <taxon>Streptophyta</taxon>
        <taxon>Embryophyta</taxon>
        <taxon>Tracheophyta</taxon>
        <taxon>Spermatophyta</taxon>
        <taxon>Magnoliopsida</taxon>
        <taxon>eudicotyledons</taxon>
        <taxon>Gunneridae</taxon>
        <taxon>Pentapetalae</taxon>
        <taxon>asterids</taxon>
        <taxon>Ericales</taxon>
        <taxon>Actinidiaceae</taxon>
        <taxon>Actinidia</taxon>
    </lineage>
</organism>
<evidence type="ECO:0008006" key="4">
    <source>
        <dbReference type="Google" id="ProtNLM"/>
    </source>
</evidence>
<reference evidence="2 3" key="1">
    <citation type="submission" date="2019-07" db="EMBL/GenBank/DDBJ databases">
        <title>De Novo Assembly of kiwifruit Actinidia rufa.</title>
        <authorList>
            <person name="Sugita-Konishi S."/>
            <person name="Sato K."/>
            <person name="Mori E."/>
            <person name="Abe Y."/>
            <person name="Kisaki G."/>
            <person name="Hamano K."/>
            <person name="Suezawa K."/>
            <person name="Otani M."/>
            <person name="Fukuda T."/>
            <person name="Manabe T."/>
            <person name="Gomi K."/>
            <person name="Tabuchi M."/>
            <person name="Akimitsu K."/>
            <person name="Kataoka I."/>
        </authorList>
    </citation>
    <scope>NUCLEOTIDE SEQUENCE [LARGE SCALE GENOMIC DNA]</scope>
    <source>
        <strain evidence="3">cv. Fuchu</strain>
    </source>
</reference>
<evidence type="ECO:0000313" key="3">
    <source>
        <dbReference type="Proteomes" id="UP000585474"/>
    </source>
</evidence>
<protein>
    <recommendedName>
        <fullName evidence="4">Retrotransposon gag domain-containing protein</fullName>
    </recommendedName>
</protein>
<feature type="compositionally biased region" description="Basic and acidic residues" evidence="1">
    <location>
        <begin position="131"/>
        <end position="155"/>
    </location>
</feature>
<dbReference type="AlphaFoldDB" id="A0A7J0H5D8"/>
<gene>
    <name evidence="2" type="ORF">Acr_27g0000210</name>
</gene>
<evidence type="ECO:0000256" key="1">
    <source>
        <dbReference type="SAM" id="MobiDB-lite"/>
    </source>
</evidence>
<evidence type="ECO:0000313" key="2">
    <source>
        <dbReference type="EMBL" id="GFZ18282.1"/>
    </source>
</evidence>
<name>A0A7J0H5D8_9ERIC</name>
<keyword evidence="3" id="KW-1185">Reference proteome</keyword>